<dbReference type="PROSITE" id="PS50893">
    <property type="entry name" value="ABC_TRANSPORTER_2"/>
    <property type="match status" value="1"/>
</dbReference>
<dbReference type="InterPro" id="IPR036640">
    <property type="entry name" value="ABC1_TM_sf"/>
</dbReference>
<dbReference type="SUPFAM" id="SSF52540">
    <property type="entry name" value="P-loop containing nucleoside triphosphate hydrolases"/>
    <property type="match status" value="1"/>
</dbReference>
<dbReference type="EMBL" id="FNEN01000002">
    <property type="protein sequence ID" value="SDI48928.1"/>
    <property type="molecule type" value="Genomic_DNA"/>
</dbReference>
<dbReference type="InterPro" id="IPR003439">
    <property type="entry name" value="ABC_transporter-like_ATP-bd"/>
</dbReference>
<feature type="domain" description="ABC transmembrane type-1" evidence="11">
    <location>
        <begin position="34"/>
        <end position="316"/>
    </location>
</feature>
<keyword evidence="5" id="KW-0547">Nucleotide-binding</keyword>
<dbReference type="RefSeq" id="WP_090396284.1">
    <property type="nucleotide sequence ID" value="NZ_FNEN01000002.1"/>
</dbReference>
<dbReference type="PANTHER" id="PTHR43394">
    <property type="entry name" value="ATP-DEPENDENT PERMEASE MDL1, MITOCHONDRIAL"/>
    <property type="match status" value="1"/>
</dbReference>
<keyword evidence="7 9" id="KW-1133">Transmembrane helix</keyword>
<proteinExistence type="predicted"/>
<keyword evidence="13" id="KW-1185">Reference proteome</keyword>
<dbReference type="Pfam" id="PF00664">
    <property type="entry name" value="ABC_membrane"/>
    <property type="match status" value="1"/>
</dbReference>
<organism evidence="12 13">
    <name type="scientific">Natribacillus halophilus</name>
    <dbReference type="NCBI Taxonomy" id="549003"/>
    <lineage>
        <taxon>Bacteria</taxon>
        <taxon>Bacillati</taxon>
        <taxon>Bacillota</taxon>
        <taxon>Bacilli</taxon>
        <taxon>Bacillales</taxon>
        <taxon>Bacillaceae</taxon>
        <taxon>Natribacillus</taxon>
    </lineage>
</organism>
<sequence length="591" mass="66746">MKGSALEEKPRKQSVRQMFADLFSRVRPHWRLTLIALIAVLFVALIEFALPQFIQYTIDVVIPEQQLDMLIWIIVGVIGGATLLIGFQFTGSYLMAIVGQRALYTLRNDLYSHMQHADVSFFDRNRTGDLMSRMTNDVNMLQQLLSSGLLNLMTDIFIFIAISTYMFYVNWQLATLILLTFPLLFFLTRYFAKRIRRAYWEVQGTLADMNNHLQDTFSGIRLVKSFAMEGHEEEQFSRRNESNRKANIHAAKNFSLFGPLVNFVNYLGMAIVIVVGAWQTIGGEMTVGMIATFIVYVRLLQNPIRRVSRLMNTIQQAAAAYDRIMAVLETKPVIQDPAHAKPLDIRHGDIHFHHVSFAYEDNLVLKEVDAHFHAGKTTAIVGPSGSGKTTLTQLISRFYDPTDGHITIDGTRIDEVTLSSLRSQIGVVSQDVVLFNGTIYDNIAYGQTQASFDDIRQAARVAYADSFIEELADGYEATVGERGVKLSGGQKQRISIARALLKDPSIILLDEATSALDTEAEKTIQAGLAELLQDRTTLVIAHRLSTIQNADHIIVLDEGRMIEQGTHRELLEKNGHYRRLYQSQFQQQVFS</sequence>
<keyword evidence="2" id="KW-0813">Transport</keyword>
<dbReference type="GO" id="GO:0005524">
    <property type="term" value="F:ATP binding"/>
    <property type="evidence" value="ECO:0007669"/>
    <property type="project" value="UniProtKB-KW"/>
</dbReference>
<dbReference type="PANTHER" id="PTHR43394:SF1">
    <property type="entry name" value="ATP-BINDING CASSETTE SUB-FAMILY B MEMBER 10, MITOCHONDRIAL"/>
    <property type="match status" value="1"/>
</dbReference>
<dbReference type="FunFam" id="3.40.50.300:FF:000287">
    <property type="entry name" value="Multidrug ABC transporter ATP-binding protein"/>
    <property type="match status" value="1"/>
</dbReference>
<feature type="transmembrane region" description="Helical" evidence="9">
    <location>
        <begin position="254"/>
        <end position="275"/>
    </location>
</feature>
<dbReference type="InterPro" id="IPR039421">
    <property type="entry name" value="Type_1_exporter"/>
</dbReference>
<evidence type="ECO:0000256" key="2">
    <source>
        <dbReference type="ARBA" id="ARBA00022448"/>
    </source>
</evidence>
<evidence type="ECO:0000256" key="1">
    <source>
        <dbReference type="ARBA" id="ARBA00004651"/>
    </source>
</evidence>
<feature type="transmembrane region" description="Helical" evidence="9">
    <location>
        <begin position="281"/>
        <end position="300"/>
    </location>
</feature>
<accession>A0A1G8KZN4</accession>
<keyword evidence="4 9" id="KW-0812">Transmembrane</keyword>
<keyword evidence="8 9" id="KW-0472">Membrane</keyword>
<evidence type="ECO:0000259" key="11">
    <source>
        <dbReference type="PROSITE" id="PS50929"/>
    </source>
</evidence>
<evidence type="ECO:0000259" key="10">
    <source>
        <dbReference type="PROSITE" id="PS50893"/>
    </source>
</evidence>
<dbReference type="Gene3D" id="3.40.50.300">
    <property type="entry name" value="P-loop containing nucleotide triphosphate hydrolases"/>
    <property type="match status" value="1"/>
</dbReference>
<evidence type="ECO:0000256" key="3">
    <source>
        <dbReference type="ARBA" id="ARBA00022475"/>
    </source>
</evidence>
<comment type="subcellular location">
    <subcellularLocation>
        <location evidence="1">Cell membrane</location>
        <topology evidence="1">Multi-pass membrane protein</topology>
    </subcellularLocation>
</comment>
<feature type="transmembrane region" description="Helical" evidence="9">
    <location>
        <begin position="70"/>
        <end position="98"/>
    </location>
</feature>
<dbReference type="OrthoDB" id="9770415at2"/>
<dbReference type="PROSITE" id="PS00211">
    <property type="entry name" value="ABC_TRANSPORTER_1"/>
    <property type="match status" value="1"/>
</dbReference>
<keyword evidence="6 12" id="KW-0067">ATP-binding</keyword>
<feature type="transmembrane region" description="Helical" evidence="9">
    <location>
        <begin position="32"/>
        <end position="50"/>
    </location>
</feature>
<gene>
    <name evidence="12" type="ORF">SAMN04488123_102405</name>
</gene>
<dbReference type="Proteomes" id="UP000198853">
    <property type="component" value="Unassembled WGS sequence"/>
</dbReference>
<feature type="transmembrane region" description="Helical" evidence="9">
    <location>
        <begin position="149"/>
        <end position="168"/>
    </location>
</feature>
<dbReference type="CDD" id="cd07346">
    <property type="entry name" value="ABC_6TM_exporters"/>
    <property type="match status" value="1"/>
</dbReference>
<dbReference type="InterPro" id="IPR017871">
    <property type="entry name" value="ABC_transporter-like_CS"/>
</dbReference>
<feature type="domain" description="ABC transporter" evidence="10">
    <location>
        <begin position="350"/>
        <end position="583"/>
    </location>
</feature>
<evidence type="ECO:0000256" key="9">
    <source>
        <dbReference type="SAM" id="Phobius"/>
    </source>
</evidence>
<evidence type="ECO:0000313" key="12">
    <source>
        <dbReference type="EMBL" id="SDI48928.1"/>
    </source>
</evidence>
<dbReference type="SMART" id="SM00382">
    <property type="entry name" value="AAA"/>
    <property type="match status" value="1"/>
</dbReference>
<evidence type="ECO:0000256" key="5">
    <source>
        <dbReference type="ARBA" id="ARBA00022741"/>
    </source>
</evidence>
<dbReference type="InterPro" id="IPR003593">
    <property type="entry name" value="AAA+_ATPase"/>
</dbReference>
<dbReference type="AlphaFoldDB" id="A0A1G8KZN4"/>
<dbReference type="SUPFAM" id="SSF90123">
    <property type="entry name" value="ABC transporter transmembrane region"/>
    <property type="match status" value="1"/>
</dbReference>
<keyword evidence="3" id="KW-1003">Cell membrane</keyword>
<dbReference type="FunFam" id="1.20.1560.10:FF:000011">
    <property type="entry name" value="Multidrug ABC transporter ATP-binding protein"/>
    <property type="match status" value="1"/>
</dbReference>
<evidence type="ECO:0000256" key="4">
    <source>
        <dbReference type="ARBA" id="ARBA00022692"/>
    </source>
</evidence>
<name>A0A1G8KZN4_9BACI</name>
<evidence type="ECO:0000256" key="8">
    <source>
        <dbReference type="ARBA" id="ARBA00023136"/>
    </source>
</evidence>
<dbReference type="GO" id="GO:0016887">
    <property type="term" value="F:ATP hydrolysis activity"/>
    <property type="evidence" value="ECO:0007669"/>
    <property type="project" value="InterPro"/>
</dbReference>
<feature type="transmembrane region" description="Helical" evidence="9">
    <location>
        <begin position="174"/>
        <end position="192"/>
    </location>
</feature>
<dbReference type="InterPro" id="IPR011527">
    <property type="entry name" value="ABC1_TM_dom"/>
</dbReference>
<evidence type="ECO:0000256" key="7">
    <source>
        <dbReference type="ARBA" id="ARBA00022989"/>
    </source>
</evidence>
<protein>
    <submittedName>
        <fullName evidence="12">ATP-binding cassette, subfamily B, MsbA</fullName>
    </submittedName>
</protein>
<dbReference type="Gene3D" id="1.20.1560.10">
    <property type="entry name" value="ABC transporter type 1, transmembrane domain"/>
    <property type="match status" value="1"/>
</dbReference>
<reference evidence="12 13" key="1">
    <citation type="submission" date="2016-10" db="EMBL/GenBank/DDBJ databases">
        <authorList>
            <person name="de Groot N.N."/>
        </authorList>
    </citation>
    <scope>NUCLEOTIDE SEQUENCE [LARGE SCALE GENOMIC DNA]</scope>
    <source>
        <strain evidence="12 13">DSM 21771</strain>
    </source>
</reference>
<dbReference type="GO" id="GO:0005886">
    <property type="term" value="C:plasma membrane"/>
    <property type="evidence" value="ECO:0007669"/>
    <property type="project" value="UniProtKB-SubCell"/>
</dbReference>
<dbReference type="PROSITE" id="PS50929">
    <property type="entry name" value="ABC_TM1F"/>
    <property type="match status" value="1"/>
</dbReference>
<dbReference type="GO" id="GO:0015421">
    <property type="term" value="F:ABC-type oligopeptide transporter activity"/>
    <property type="evidence" value="ECO:0007669"/>
    <property type="project" value="TreeGrafter"/>
</dbReference>
<dbReference type="InterPro" id="IPR027417">
    <property type="entry name" value="P-loop_NTPase"/>
</dbReference>
<evidence type="ECO:0000313" key="13">
    <source>
        <dbReference type="Proteomes" id="UP000198853"/>
    </source>
</evidence>
<evidence type="ECO:0000256" key="6">
    <source>
        <dbReference type="ARBA" id="ARBA00022840"/>
    </source>
</evidence>
<dbReference type="Pfam" id="PF00005">
    <property type="entry name" value="ABC_tran"/>
    <property type="match status" value="1"/>
</dbReference>